<dbReference type="PANTHER" id="PTHR11082:SF36">
    <property type="entry name" value="DUS-LIKE FMN-BINDING DOMAIN-CONTAINING PROTEIN"/>
    <property type="match status" value="1"/>
</dbReference>
<dbReference type="Pfam" id="PF01207">
    <property type="entry name" value="Dus"/>
    <property type="match status" value="1"/>
</dbReference>
<protein>
    <submittedName>
        <fullName evidence="2">tRNA-dihydrouridine synthase</fullName>
    </submittedName>
</protein>
<reference evidence="2 3" key="1">
    <citation type="submission" date="2022-06" db="EMBL/GenBank/DDBJ databases">
        <title>Haloarcula sp. a new haloarchaeum isolate from saline soil.</title>
        <authorList>
            <person name="Strakova D."/>
            <person name="Galisteo C."/>
            <person name="Sanchez-Porro C."/>
            <person name="Ventosa A."/>
        </authorList>
    </citation>
    <scope>NUCLEOTIDE SEQUENCE [LARGE SCALE GENOMIC DNA]</scope>
    <source>
        <strain evidence="2 3">S1CR25-12</strain>
    </source>
</reference>
<dbReference type="PANTHER" id="PTHR11082">
    <property type="entry name" value="TRNA-DIHYDROURIDINE SYNTHASE"/>
    <property type="match status" value="1"/>
</dbReference>
<gene>
    <name evidence="2" type="ORF">NDI56_06500</name>
</gene>
<evidence type="ECO:0000313" key="3">
    <source>
        <dbReference type="Proteomes" id="UP001259659"/>
    </source>
</evidence>
<dbReference type="Gene3D" id="3.20.20.70">
    <property type="entry name" value="Aldolase class I"/>
    <property type="match status" value="1"/>
</dbReference>
<keyword evidence="3" id="KW-1185">Reference proteome</keyword>
<comment type="caution">
    <text evidence="2">The sequence shown here is derived from an EMBL/GenBank/DDBJ whole genome shotgun (WGS) entry which is preliminary data.</text>
</comment>
<dbReference type="SUPFAM" id="SSF51395">
    <property type="entry name" value="FMN-linked oxidoreductases"/>
    <property type="match status" value="1"/>
</dbReference>
<dbReference type="InterPro" id="IPR013785">
    <property type="entry name" value="Aldolase_TIM"/>
</dbReference>
<sequence length="248" mass="25969">MFRPRVALASLSGEADAAWAEAMASHVGCAFLGGIALDGSTRDAAQAMTDRDRSEFLPADPVGFVDAQLGALADAPLRPGYNVRSATLGPLRDAAEVCRAHDAILELNAHCRQDEMCAAGAGESLLREPDRLARQVRTAAETDAAVSVKVRAEVDGVALLELARRLEAAGADAVHVDAMDSESVVAALADATDLFVIANNGVRGPATAREYFEYGADAVSVGRASDDPEILRAVRETANEWVARGAGR</sequence>
<accession>A0ABU2F9W5</accession>
<dbReference type="Proteomes" id="UP001259659">
    <property type="component" value="Unassembled WGS sequence"/>
</dbReference>
<dbReference type="InterPro" id="IPR035587">
    <property type="entry name" value="DUS-like_FMN-bd"/>
</dbReference>
<dbReference type="EMBL" id="JAMQON010000001">
    <property type="protein sequence ID" value="MDS0259039.1"/>
    <property type="molecule type" value="Genomic_DNA"/>
</dbReference>
<feature type="domain" description="DUS-like FMN-binding" evidence="1">
    <location>
        <begin position="93"/>
        <end position="233"/>
    </location>
</feature>
<evidence type="ECO:0000313" key="2">
    <source>
        <dbReference type="EMBL" id="MDS0259039.1"/>
    </source>
</evidence>
<proteinExistence type="predicted"/>
<dbReference type="RefSeq" id="WP_310918628.1">
    <property type="nucleotide sequence ID" value="NZ_JAMQON010000001.1"/>
</dbReference>
<evidence type="ECO:0000259" key="1">
    <source>
        <dbReference type="Pfam" id="PF01207"/>
    </source>
</evidence>
<organism evidence="2 3">
    <name type="scientific">Haloarcula saliterrae</name>
    <dbReference type="NCBI Taxonomy" id="2950534"/>
    <lineage>
        <taxon>Archaea</taxon>
        <taxon>Methanobacteriati</taxon>
        <taxon>Methanobacteriota</taxon>
        <taxon>Stenosarchaea group</taxon>
        <taxon>Halobacteria</taxon>
        <taxon>Halobacteriales</taxon>
        <taxon>Haloarculaceae</taxon>
        <taxon>Haloarcula</taxon>
    </lineage>
</organism>
<name>A0ABU2F9W5_9EURY</name>